<dbReference type="InterPro" id="IPR005303">
    <property type="entry name" value="MOCOS_middle"/>
</dbReference>
<dbReference type="GO" id="GO:0008270">
    <property type="term" value="F:zinc ion binding"/>
    <property type="evidence" value="ECO:0007669"/>
    <property type="project" value="UniProtKB-KW"/>
</dbReference>
<dbReference type="GO" id="GO:0043545">
    <property type="term" value="P:molybdopterin cofactor metabolic process"/>
    <property type="evidence" value="ECO:0007669"/>
    <property type="project" value="TreeGrafter"/>
</dbReference>
<organism evidence="3 4">
    <name type="scientific">Endocarpon pusillum</name>
    <dbReference type="NCBI Taxonomy" id="364733"/>
    <lineage>
        <taxon>Eukaryota</taxon>
        <taxon>Fungi</taxon>
        <taxon>Dikarya</taxon>
        <taxon>Ascomycota</taxon>
        <taxon>Pezizomycotina</taxon>
        <taxon>Eurotiomycetes</taxon>
        <taxon>Chaetothyriomycetidae</taxon>
        <taxon>Verrucariales</taxon>
        <taxon>Verrucariaceae</taxon>
        <taxon>Endocarpon</taxon>
    </lineage>
</organism>
<dbReference type="Pfam" id="PF03476">
    <property type="entry name" value="MOSC_N"/>
    <property type="match status" value="1"/>
</dbReference>
<dbReference type="EMBL" id="JAACFV010000042">
    <property type="protein sequence ID" value="KAF7509406.1"/>
    <property type="molecule type" value="Genomic_DNA"/>
</dbReference>
<evidence type="ECO:0000256" key="1">
    <source>
        <dbReference type="PROSITE-ProRule" id="PRU00042"/>
    </source>
</evidence>
<reference evidence="3" key="1">
    <citation type="submission" date="2020-02" db="EMBL/GenBank/DDBJ databases">
        <authorList>
            <person name="Palmer J.M."/>
        </authorList>
    </citation>
    <scope>NUCLEOTIDE SEQUENCE</scope>
    <source>
        <strain evidence="3">EPUS1.4</strain>
        <tissue evidence="3">Thallus</tissue>
    </source>
</reference>
<keyword evidence="1" id="KW-0863">Zinc-finger</keyword>
<gene>
    <name evidence="3" type="ORF">GJ744_008129</name>
</gene>
<dbReference type="SUPFAM" id="SSF53383">
    <property type="entry name" value="PLP-dependent transferases"/>
    <property type="match status" value="1"/>
</dbReference>
<dbReference type="PROSITE" id="PS00028">
    <property type="entry name" value="ZINC_FINGER_C2H2_1"/>
    <property type="match status" value="1"/>
</dbReference>
<dbReference type="Proteomes" id="UP000606974">
    <property type="component" value="Unassembled WGS sequence"/>
</dbReference>
<sequence length="798" mass="88800">MSHGYAHDLERLRRREYPTLKDVTYLDHAGTTPYAKSLVQRFSRDMVHSLYGNPHSASPSSDLSTQRVAAVRDRVLRFFHADPEHFDLVFVANASAAIKLVAESFAEIETPGFWYGYHKDAHTSLVGIRQLAFSSRCFESDREVDTWLKDIGKGESFEASSDVSVGLFAYPAQSNMNGHRLPLRWAEEVRQRRLTSASQRIYTLLDAAAYVMTAQLDLSNEKAAPDFTALSFYKIFGFPDLGALIVRKAAGSMLRRRRYFGGGTVDMVTVMKNPWHAKKDQTLHEGLEDGTLPFHQIVALGYALDVHAETFGSMINVSEHTCALAAYTHSHLQALRHANGRPVCTIYRDEASRYGDSKSQGPTIAFNIRNSQGGWVGKSEVERLAIVRGIHLRTGGVCNPGGIATFCNLAHWELRRNFSEGMRCGDDLDIIGGKPTGIVRISFGAMSNQRDADNFLRFVDQLFVEKQISVLRAQASVAPAECNVQSLTIFPIIGCAGWDVPPNVCWAVGGRGLAWDREWCVVPQCSDAPLDSVQHARLMLIKPELDIEHGILSLTGPVSSNDAGKPSQLKISLWESPGEQDHKESEHRIKDSYQSEVIKAFFTNALGFPSTLARFRDHRRVAKARRLPATSLSSLGEHSISVSLPSHASSTNLSIPYHLGWTNHRYVQVNQCIFEKVVSHTNVWGFKHLHNAQDKSAAAQNPCIKVGDEVRSYAVLSDHYGMEKGVSVTCVDADQFVCAVWNCQKAFVSDVELADHLYCHKSKPETSSRVKDVIEWGLGRMCLPRGTKHQKVFVDTKV</sequence>
<keyword evidence="1" id="KW-0862">Zinc</keyword>
<accession>A0A8H7ALY3</accession>
<proteinExistence type="predicted"/>
<keyword evidence="4" id="KW-1185">Reference proteome</keyword>
<keyword evidence="1" id="KW-0479">Metal-binding</keyword>
<dbReference type="AlphaFoldDB" id="A0A8H7ALY3"/>
<evidence type="ECO:0000313" key="3">
    <source>
        <dbReference type="EMBL" id="KAF7509406.1"/>
    </source>
</evidence>
<dbReference type="SUPFAM" id="SSF141673">
    <property type="entry name" value="MOSC N-terminal domain-like"/>
    <property type="match status" value="1"/>
</dbReference>
<dbReference type="PROSITE" id="PS50157">
    <property type="entry name" value="ZINC_FINGER_C2H2_2"/>
    <property type="match status" value="1"/>
</dbReference>
<evidence type="ECO:0000313" key="4">
    <source>
        <dbReference type="Proteomes" id="UP000606974"/>
    </source>
</evidence>
<dbReference type="InterPro" id="IPR000192">
    <property type="entry name" value="Aminotrans_V_dom"/>
</dbReference>
<dbReference type="InterPro" id="IPR015424">
    <property type="entry name" value="PyrdxlP-dep_Trfase"/>
</dbReference>
<dbReference type="Gene3D" id="3.40.640.10">
    <property type="entry name" value="Type I PLP-dependent aspartate aminotransferase-like (Major domain)"/>
    <property type="match status" value="1"/>
</dbReference>
<dbReference type="GO" id="GO:0008265">
    <property type="term" value="F:molybdenum cofactor sulfurtransferase activity"/>
    <property type="evidence" value="ECO:0007669"/>
    <property type="project" value="TreeGrafter"/>
</dbReference>
<evidence type="ECO:0000259" key="2">
    <source>
        <dbReference type="PROSITE" id="PS50157"/>
    </source>
</evidence>
<dbReference type="Pfam" id="PF00266">
    <property type="entry name" value="Aminotran_5"/>
    <property type="match status" value="1"/>
</dbReference>
<name>A0A8H7ALY3_9EURO</name>
<comment type="caution">
    <text evidence="3">The sequence shown here is derived from an EMBL/GenBank/DDBJ whole genome shotgun (WGS) entry which is preliminary data.</text>
</comment>
<protein>
    <recommendedName>
        <fullName evidence="2">C2H2-type domain-containing protein</fullName>
    </recommendedName>
</protein>
<dbReference type="PANTHER" id="PTHR14237">
    <property type="entry name" value="MOLYBDOPTERIN COFACTOR SULFURASE MOSC"/>
    <property type="match status" value="1"/>
</dbReference>
<feature type="domain" description="C2H2-type" evidence="2">
    <location>
        <begin position="736"/>
        <end position="765"/>
    </location>
</feature>
<dbReference type="InterPro" id="IPR013087">
    <property type="entry name" value="Znf_C2H2_type"/>
</dbReference>
<dbReference type="OrthoDB" id="10264306at2759"/>
<dbReference type="InterPro" id="IPR015421">
    <property type="entry name" value="PyrdxlP-dep_Trfase_major"/>
</dbReference>
<dbReference type="PANTHER" id="PTHR14237:SF80">
    <property type="entry name" value="MOLYBDENUM COFACTOR SULFURASE"/>
    <property type="match status" value="1"/>
</dbReference>